<keyword evidence="9" id="KW-0472">Membrane</keyword>
<evidence type="ECO:0000256" key="4">
    <source>
        <dbReference type="ARBA" id="ARBA00022833"/>
    </source>
</evidence>
<dbReference type="InterPro" id="IPR003439">
    <property type="entry name" value="ABC_transporter-like_ATP-bd"/>
</dbReference>
<name>A0A317MTY7_9GAMM</name>
<dbReference type="InterPro" id="IPR003593">
    <property type="entry name" value="AAA+_ATPase"/>
</dbReference>
<keyword evidence="2" id="KW-1003">Cell membrane</keyword>
<keyword evidence="1" id="KW-0813">Transport</keyword>
<dbReference type="NCBIfam" id="NF007090">
    <property type="entry name" value="PRK09544.1"/>
    <property type="match status" value="1"/>
</dbReference>
<dbReference type="AlphaFoldDB" id="A0A317MTY7"/>
<keyword evidence="8" id="KW-0406">Ion transport</keyword>
<dbReference type="CDD" id="cd03235">
    <property type="entry name" value="ABC_Metallic_Cations"/>
    <property type="match status" value="1"/>
</dbReference>
<organism evidence="11 12">
    <name type="scientific">Plasticicumulans acidivorans</name>
    <dbReference type="NCBI Taxonomy" id="886464"/>
    <lineage>
        <taxon>Bacteria</taxon>
        <taxon>Pseudomonadati</taxon>
        <taxon>Pseudomonadota</taxon>
        <taxon>Gammaproteobacteria</taxon>
        <taxon>Candidatus Competibacteraceae</taxon>
        <taxon>Plasticicumulans</taxon>
    </lineage>
</organism>
<dbReference type="EMBL" id="QGTJ01000007">
    <property type="protein sequence ID" value="PWV60565.1"/>
    <property type="molecule type" value="Genomic_DNA"/>
</dbReference>
<feature type="domain" description="ABC transporter" evidence="10">
    <location>
        <begin position="34"/>
        <end position="249"/>
    </location>
</feature>
<evidence type="ECO:0000256" key="3">
    <source>
        <dbReference type="ARBA" id="ARBA00022741"/>
    </source>
</evidence>
<dbReference type="GO" id="GO:0006829">
    <property type="term" value="P:zinc ion transport"/>
    <property type="evidence" value="ECO:0007669"/>
    <property type="project" value="UniProtKB-KW"/>
</dbReference>
<dbReference type="GO" id="GO:0010043">
    <property type="term" value="P:response to zinc ion"/>
    <property type="evidence" value="ECO:0007669"/>
    <property type="project" value="TreeGrafter"/>
</dbReference>
<proteinExistence type="predicted"/>
<dbReference type="SUPFAM" id="SSF52540">
    <property type="entry name" value="P-loop containing nucleoside triphosphate hydrolases"/>
    <property type="match status" value="1"/>
</dbReference>
<dbReference type="PANTHER" id="PTHR42734:SF9">
    <property type="entry name" value="ZINC IMPORT ATP-BINDING PROTEIN ZNUC"/>
    <property type="match status" value="1"/>
</dbReference>
<dbReference type="GO" id="GO:0005524">
    <property type="term" value="F:ATP binding"/>
    <property type="evidence" value="ECO:0007669"/>
    <property type="project" value="UniProtKB-KW"/>
</dbReference>
<dbReference type="GO" id="GO:0016887">
    <property type="term" value="F:ATP hydrolysis activity"/>
    <property type="evidence" value="ECO:0007669"/>
    <property type="project" value="InterPro"/>
</dbReference>
<dbReference type="InterPro" id="IPR017871">
    <property type="entry name" value="ABC_transporter-like_CS"/>
</dbReference>
<evidence type="ECO:0000256" key="5">
    <source>
        <dbReference type="ARBA" id="ARBA00022840"/>
    </source>
</evidence>
<evidence type="ECO:0000256" key="7">
    <source>
        <dbReference type="ARBA" id="ARBA00022967"/>
    </source>
</evidence>
<dbReference type="InterPro" id="IPR027417">
    <property type="entry name" value="P-loop_NTPase"/>
</dbReference>
<evidence type="ECO:0000259" key="10">
    <source>
        <dbReference type="PROSITE" id="PS50893"/>
    </source>
</evidence>
<dbReference type="FunFam" id="3.40.50.300:FF:000392">
    <property type="entry name" value="Zinc import ATP-binding protein ZnuC"/>
    <property type="match status" value="1"/>
</dbReference>
<evidence type="ECO:0000313" key="11">
    <source>
        <dbReference type="EMBL" id="PWV60565.1"/>
    </source>
</evidence>
<dbReference type="Proteomes" id="UP000246569">
    <property type="component" value="Unassembled WGS sequence"/>
</dbReference>
<evidence type="ECO:0000256" key="8">
    <source>
        <dbReference type="ARBA" id="ARBA00023065"/>
    </source>
</evidence>
<dbReference type="PANTHER" id="PTHR42734">
    <property type="entry name" value="METAL TRANSPORT SYSTEM ATP-BINDING PROTEIN TM_0124-RELATED"/>
    <property type="match status" value="1"/>
</dbReference>
<comment type="caution">
    <text evidence="11">The sequence shown here is derived from an EMBL/GenBank/DDBJ whole genome shotgun (WGS) entry which is preliminary data.</text>
</comment>
<dbReference type="PROSITE" id="PS00211">
    <property type="entry name" value="ABC_TRANSPORTER_1"/>
    <property type="match status" value="1"/>
</dbReference>
<keyword evidence="4" id="KW-0862">Zinc</keyword>
<keyword evidence="12" id="KW-1185">Reference proteome</keyword>
<evidence type="ECO:0000256" key="2">
    <source>
        <dbReference type="ARBA" id="ARBA00022475"/>
    </source>
</evidence>
<keyword evidence="5 11" id="KW-0067">ATP-binding</keyword>
<keyword evidence="6" id="KW-0864">Zinc transport</keyword>
<gene>
    <name evidence="11" type="ORF">C7443_107139</name>
</gene>
<reference evidence="11 12" key="1">
    <citation type="submission" date="2018-05" db="EMBL/GenBank/DDBJ databases">
        <title>Genomic Encyclopedia of Type Strains, Phase IV (KMG-IV): sequencing the most valuable type-strain genomes for metagenomic binning, comparative biology and taxonomic classification.</title>
        <authorList>
            <person name="Goeker M."/>
        </authorList>
    </citation>
    <scope>NUCLEOTIDE SEQUENCE [LARGE SCALE GENOMIC DNA]</scope>
    <source>
        <strain evidence="11 12">DSM 23606</strain>
    </source>
</reference>
<dbReference type="SMART" id="SM00382">
    <property type="entry name" value="AAA"/>
    <property type="match status" value="1"/>
</dbReference>
<evidence type="ECO:0000256" key="6">
    <source>
        <dbReference type="ARBA" id="ARBA00022906"/>
    </source>
</evidence>
<accession>A0A317MTY7</accession>
<evidence type="ECO:0000256" key="1">
    <source>
        <dbReference type="ARBA" id="ARBA00022448"/>
    </source>
</evidence>
<keyword evidence="7" id="KW-1278">Translocase</keyword>
<evidence type="ECO:0000313" key="12">
    <source>
        <dbReference type="Proteomes" id="UP000246569"/>
    </source>
</evidence>
<keyword evidence="3" id="KW-0547">Nucleotide-binding</keyword>
<sequence>MSLLHDDASADPAILDDWGREAGMHAAAGSAPLLRLREISISFGQRRVLEGVSLDLAPAEILTLVGPNGAGKSTLVKIALGLLTPDGGQIARAADLRIGYVPQRLQLADTLPLTVARFVTLGTRAARAQVFAALGETGATHVIDSPIQAISGGELQRVLLARALLRRPQLLVLDEPVQGVDIAGQYALYDLIRQLRDRRGCAVLMVSHDLHLVMASTDRVLCLNRHVCCQGQPEHVSRDPRYLALFGRDGASHLAVYHHHHNHVHDLHGDVHPTTTERDA</sequence>
<dbReference type="PROSITE" id="PS50893">
    <property type="entry name" value="ABC_TRANSPORTER_2"/>
    <property type="match status" value="1"/>
</dbReference>
<evidence type="ECO:0000256" key="9">
    <source>
        <dbReference type="ARBA" id="ARBA00023136"/>
    </source>
</evidence>
<dbReference type="InterPro" id="IPR050153">
    <property type="entry name" value="Metal_Ion_Import_ABC"/>
</dbReference>
<protein>
    <submittedName>
        <fullName evidence="11">Zinc transport system ATP-binding protein</fullName>
    </submittedName>
</protein>
<dbReference type="Pfam" id="PF00005">
    <property type="entry name" value="ABC_tran"/>
    <property type="match status" value="1"/>
</dbReference>
<dbReference type="Gene3D" id="3.40.50.300">
    <property type="entry name" value="P-loop containing nucleotide triphosphate hydrolases"/>
    <property type="match status" value="1"/>
</dbReference>